<organism evidence="1 2">
    <name type="scientific">Wickerhamomyces pijperi</name>
    <name type="common">Yeast</name>
    <name type="synonym">Pichia pijperi</name>
    <dbReference type="NCBI Taxonomy" id="599730"/>
    <lineage>
        <taxon>Eukaryota</taxon>
        <taxon>Fungi</taxon>
        <taxon>Dikarya</taxon>
        <taxon>Ascomycota</taxon>
        <taxon>Saccharomycotina</taxon>
        <taxon>Saccharomycetes</taxon>
        <taxon>Phaffomycetales</taxon>
        <taxon>Wickerhamomycetaceae</taxon>
        <taxon>Wickerhamomyces</taxon>
    </lineage>
</organism>
<comment type="caution">
    <text evidence="1">The sequence shown here is derived from an EMBL/GenBank/DDBJ whole genome shotgun (WGS) entry which is preliminary data.</text>
</comment>
<reference evidence="1" key="1">
    <citation type="journal article" date="2021" name="Open Biol.">
        <title>Shared evolutionary footprints suggest mitochondrial oxidative damage underlies multiple complex I losses in fungi.</title>
        <authorList>
            <person name="Schikora-Tamarit M.A."/>
            <person name="Marcet-Houben M."/>
            <person name="Nosek J."/>
            <person name="Gabaldon T."/>
        </authorList>
    </citation>
    <scope>NUCLEOTIDE SEQUENCE</scope>
    <source>
        <strain evidence="1">CBS2887</strain>
    </source>
</reference>
<evidence type="ECO:0000313" key="2">
    <source>
        <dbReference type="Proteomes" id="UP000774326"/>
    </source>
</evidence>
<name>A0A9P8QA61_WICPI</name>
<dbReference type="EMBL" id="JAEUBG010001830">
    <property type="protein sequence ID" value="KAH3685704.1"/>
    <property type="molecule type" value="Genomic_DNA"/>
</dbReference>
<gene>
    <name evidence="1" type="ORF">WICPIJ_003304</name>
</gene>
<dbReference type="OrthoDB" id="10419249at2759"/>
<protein>
    <submittedName>
        <fullName evidence="1">Uncharacterized protein</fullName>
    </submittedName>
</protein>
<reference evidence="1" key="2">
    <citation type="submission" date="2021-01" db="EMBL/GenBank/DDBJ databases">
        <authorList>
            <person name="Schikora-Tamarit M.A."/>
        </authorList>
    </citation>
    <scope>NUCLEOTIDE SEQUENCE</scope>
    <source>
        <strain evidence="1">CBS2887</strain>
    </source>
</reference>
<dbReference type="Proteomes" id="UP000774326">
    <property type="component" value="Unassembled WGS sequence"/>
</dbReference>
<evidence type="ECO:0000313" key="1">
    <source>
        <dbReference type="EMBL" id="KAH3685704.1"/>
    </source>
</evidence>
<sequence>MFNLAVWFSYFNCGILSSSGVKGNEFRLWMFLVNSSDTEMHAGLDDAFGSVAGRATGSIDDDTMQTFPPVAEVGEAVESSGQMATSWQSMASNVLLVDLDFLDFLEDEFGL</sequence>
<proteinExistence type="predicted"/>
<keyword evidence="2" id="KW-1185">Reference proteome</keyword>
<dbReference type="AlphaFoldDB" id="A0A9P8QA61"/>
<accession>A0A9P8QA61</accession>